<gene>
    <name evidence="1" type="ORF">N5580_06980</name>
</gene>
<keyword evidence="2" id="KW-1185">Reference proteome</keyword>
<dbReference type="InterPro" id="IPR009634">
    <property type="entry name" value="Put_exci"/>
</dbReference>
<evidence type="ECO:0000313" key="1">
    <source>
        <dbReference type="EMBL" id="WBG92267.1"/>
    </source>
</evidence>
<evidence type="ECO:0000313" key="2">
    <source>
        <dbReference type="Proteomes" id="UP001211544"/>
    </source>
</evidence>
<dbReference type="KEGG" id="kpie:N5580_06980"/>
<proteinExistence type="predicted"/>
<accession>A0AAJ5QLT3</accession>
<dbReference type="Proteomes" id="UP001211544">
    <property type="component" value="Chromosome"/>
</dbReference>
<dbReference type="InterPro" id="IPR038146">
    <property type="entry name" value="933W_put_Xis_sf"/>
</dbReference>
<name>A0AAJ5QLT3_9GAMM</name>
<protein>
    <submittedName>
        <fullName evidence="1">Excisionase family protein</fullName>
    </submittedName>
</protein>
<dbReference type="EMBL" id="CP104758">
    <property type="protein sequence ID" value="WBG92267.1"/>
    <property type="molecule type" value="Genomic_DNA"/>
</dbReference>
<organism evidence="1 2">
    <name type="scientific">Pantoea piersonii</name>
    <dbReference type="NCBI Taxonomy" id="2364647"/>
    <lineage>
        <taxon>Bacteria</taxon>
        <taxon>Pseudomonadati</taxon>
        <taxon>Pseudomonadota</taxon>
        <taxon>Gammaproteobacteria</taxon>
        <taxon>Enterobacterales</taxon>
        <taxon>Erwiniaceae</taxon>
        <taxon>Pantoea</taxon>
    </lineage>
</organism>
<reference evidence="1 2" key="1">
    <citation type="journal article" date="2022" name="J Glob Antimicrob Resist">
        <title>First complete genome of a multidrug resistant strain of the novel human pathogen Kalamiella piersonii (GABEKP28) identified in human saliva.</title>
        <authorList>
            <person name="McDonagh F."/>
            <person name="Singh N.K."/>
            <person name="Venkateswaran K."/>
            <person name="Lonappan A.M."/>
            <person name="Hallahan B."/>
            <person name="Tuohy A."/>
            <person name="Burke L."/>
            <person name="Kovarova A."/>
            <person name="Miliotis G."/>
        </authorList>
    </citation>
    <scope>NUCLEOTIDE SEQUENCE [LARGE SCALE GENOMIC DNA]</scope>
    <source>
        <strain evidence="1 2">GABEKP28</strain>
    </source>
</reference>
<sequence>MQNVIQLAPNKWITEAVLMAVTGMRPGTIKRAREKAWMQEREYLLFSPEGEPLPNSQCIYNRKAIDKWIDSQLKKQPDARERKSII</sequence>
<dbReference type="Pfam" id="PF06806">
    <property type="entry name" value="DUF1233"/>
    <property type="match status" value="1"/>
</dbReference>
<dbReference type="AlphaFoldDB" id="A0AAJ5QLT3"/>
<dbReference type="RefSeq" id="WP_269950140.1">
    <property type="nucleotide sequence ID" value="NZ_CP104758.1"/>
</dbReference>
<dbReference type="Gene3D" id="1.10.1660.60">
    <property type="entry name" value="Putative excisionased domain DUF1233"/>
    <property type="match status" value="1"/>
</dbReference>